<dbReference type="EMBL" id="JASPKY010000038">
    <property type="protein sequence ID" value="KAK9746764.1"/>
    <property type="molecule type" value="Genomic_DNA"/>
</dbReference>
<gene>
    <name evidence="1" type="ORF">QE152_g5933</name>
</gene>
<proteinExistence type="predicted"/>
<name>A0AAW1MMC7_POPJA</name>
<accession>A0AAW1MMC7</accession>
<dbReference type="AlphaFoldDB" id="A0AAW1MMC7"/>
<organism evidence="1 2">
    <name type="scientific">Popillia japonica</name>
    <name type="common">Japanese beetle</name>
    <dbReference type="NCBI Taxonomy" id="7064"/>
    <lineage>
        <taxon>Eukaryota</taxon>
        <taxon>Metazoa</taxon>
        <taxon>Ecdysozoa</taxon>
        <taxon>Arthropoda</taxon>
        <taxon>Hexapoda</taxon>
        <taxon>Insecta</taxon>
        <taxon>Pterygota</taxon>
        <taxon>Neoptera</taxon>
        <taxon>Endopterygota</taxon>
        <taxon>Coleoptera</taxon>
        <taxon>Polyphaga</taxon>
        <taxon>Scarabaeiformia</taxon>
        <taxon>Scarabaeidae</taxon>
        <taxon>Rutelinae</taxon>
        <taxon>Popillia</taxon>
    </lineage>
</organism>
<sequence length="100" mass="11531">MLTIIEGENCKNTLQASFVDHFVENEQFYVELGNMRPTGSVPQKYAEILQASFVDHFVENEQFYVELGNMRPTGSVPQKYDQIYVNEFGLDGSFRKLNID</sequence>
<evidence type="ECO:0000313" key="2">
    <source>
        <dbReference type="Proteomes" id="UP001458880"/>
    </source>
</evidence>
<evidence type="ECO:0000313" key="1">
    <source>
        <dbReference type="EMBL" id="KAK9746764.1"/>
    </source>
</evidence>
<protein>
    <submittedName>
        <fullName evidence="1">Uncharacterized protein</fullName>
    </submittedName>
</protein>
<comment type="caution">
    <text evidence="1">The sequence shown here is derived from an EMBL/GenBank/DDBJ whole genome shotgun (WGS) entry which is preliminary data.</text>
</comment>
<dbReference type="Proteomes" id="UP001458880">
    <property type="component" value="Unassembled WGS sequence"/>
</dbReference>
<reference evidence="1 2" key="1">
    <citation type="journal article" date="2024" name="BMC Genomics">
        <title>De novo assembly and annotation of Popillia japonica's genome with initial clues to its potential as an invasive pest.</title>
        <authorList>
            <person name="Cucini C."/>
            <person name="Boschi S."/>
            <person name="Funari R."/>
            <person name="Cardaioli E."/>
            <person name="Iannotti N."/>
            <person name="Marturano G."/>
            <person name="Paoli F."/>
            <person name="Bruttini M."/>
            <person name="Carapelli A."/>
            <person name="Frati F."/>
            <person name="Nardi F."/>
        </authorList>
    </citation>
    <scope>NUCLEOTIDE SEQUENCE [LARGE SCALE GENOMIC DNA]</scope>
    <source>
        <strain evidence="1">DMR45628</strain>
    </source>
</reference>
<keyword evidence="2" id="KW-1185">Reference proteome</keyword>